<feature type="compositionally biased region" description="Low complexity" evidence="5">
    <location>
        <begin position="275"/>
        <end position="284"/>
    </location>
</feature>
<keyword evidence="8" id="KW-1185">Reference proteome</keyword>
<evidence type="ECO:0000313" key="8">
    <source>
        <dbReference type="Proteomes" id="UP000232323"/>
    </source>
</evidence>
<feature type="coiled-coil region" evidence="4">
    <location>
        <begin position="466"/>
        <end position="512"/>
    </location>
</feature>
<dbReference type="AlphaFoldDB" id="A0A250XIP7"/>
<proteinExistence type="predicted"/>
<feature type="compositionally biased region" description="Polar residues" evidence="5">
    <location>
        <begin position="292"/>
        <end position="304"/>
    </location>
</feature>
<dbReference type="Pfam" id="PF12325">
    <property type="entry name" value="TMF_TATA_bd"/>
    <property type="match status" value="1"/>
</dbReference>
<feature type="coiled-coil region" evidence="4">
    <location>
        <begin position="551"/>
        <end position="714"/>
    </location>
</feature>
<dbReference type="STRING" id="1157962.A0A250XIP7"/>
<feature type="compositionally biased region" description="Polar residues" evidence="5">
    <location>
        <begin position="259"/>
        <end position="274"/>
    </location>
</feature>
<feature type="compositionally biased region" description="Low complexity" evidence="5">
    <location>
        <begin position="1045"/>
        <end position="1065"/>
    </location>
</feature>
<feature type="compositionally biased region" description="Low complexity" evidence="5">
    <location>
        <begin position="93"/>
        <end position="108"/>
    </location>
</feature>
<feature type="region of interest" description="Disordered" evidence="5">
    <location>
        <begin position="878"/>
        <end position="923"/>
    </location>
</feature>
<feature type="coiled-coil region" evidence="4">
    <location>
        <begin position="1072"/>
        <end position="1106"/>
    </location>
</feature>
<feature type="region of interest" description="Disordered" evidence="5">
    <location>
        <begin position="233"/>
        <end position="304"/>
    </location>
</feature>
<feature type="region of interest" description="Disordered" evidence="5">
    <location>
        <begin position="144"/>
        <end position="189"/>
    </location>
</feature>
<evidence type="ECO:0000313" key="7">
    <source>
        <dbReference type="EMBL" id="GAX82954.1"/>
    </source>
</evidence>
<feature type="region of interest" description="Disordered" evidence="5">
    <location>
        <begin position="316"/>
        <end position="335"/>
    </location>
</feature>
<feature type="compositionally biased region" description="Low complexity" evidence="5">
    <location>
        <begin position="325"/>
        <end position="335"/>
    </location>
</feature>
<gene>
    <name evidence="7" type="ORF">CEUSTIGMA_g10381.t1</name>
</gene>
<organism evidence="7 8">
    <name type="scientific">Chlamydomonas eustigma</name>
    <dbReference type="NCBI Taxonomy" id="1157962"/>
    <lineage>
        <taxon>Eukaryota</taxon>
        <taxon>Viridiplantae</taxon>
        <taxon>Chlorophyta</taxon>
        <taxon>core chlorophytes</taxon>
        <taxon>Chlorophyceae</taxon>
        <taxon>CS clade</taxon>
        <taxon>Chlamydomonadales</taxon>
        <taxon>Chlamydomonadaceae</taxon>
        <taxon>Chlamydomonas</taxon>
    </lineage>
</organism>
<dbReference type="InterPro" id="IPR022092">
    <property type="entry name" value="TMF_DNA-bd"/>
</dbReference>
<keyword evidence="3 4" id="KW-0175">Coiled coil</keyword>
<feature type="compositionally biased region" description="Polar residues" evidence="5">
    <location>
        <begin position="1030"/>
        <end position="1044"/>
    </location>
</feature>
<comment type="subcellular location">
    <subcellularLocation>
        <location evidence="1">Golgi apparatus</location>
    </subcellularLocation>
</comment>
<evidence type="ECO:0000256" key="1">
    <source>
        <dbReference type="ARBA" id="ARBA00004555"/>
    </source>
</evidence>
<feature type="compositionally biased region" description="Polar residues" evidence="5">
    <location>
        <begin position="370"/>
        <end position="383"/>
    </location>
</feature>
<dbReference type="Proteomes" id="UP000232323">
    <property type="component" value="Unassembled WGS sequence"/>
</dbReference>
<reference evidence="7 8" key="1">
    <citation type="submission" date="2017-08" db="EMBL/GenBank/DDBJ databases">
        <title>Acidophilic green algal genome provides insights into adaptation to an acidic environment.</title>
        <authorList>
            <person name="Hirooka S."/>
            <person name="Hirose Y."/>
            <person name="Kanesaki Y."/>
            <person name="Higuchi S."/>
            <person name="Fujiwara T."/>
            <person name="Onuma R."/>
            <person name="Era A."/>
            <person name="Ohbayashi R."/>
            <person name="Uzuka A."/>
            <person name="Nozaki H."/>
            <person name="Yoshikawa H."/>
            <person name="Miyagishima S.Y."/>
        </authorList>
    </citation>
    <scope>NUCLEOTIDE SEQUENCE [LARGE SCALE GENOMIC DNA]</scope>
    <source>
        <strain evidence="7 8">NIES-2499</strain>
    </source>
</reference>
<comment type="caution">
    <text evidence="7">The sequence shown here is derived from an EMBL/GenBank/DDBJ whole genome shotgun (WGS) entry which is preliminary data.</text>
</comment>
<dbReference type="OrthoDB" id="74178at2759"/>
<feature type="domain" description="TATA element modulatory factor 1 TATA binding" evidence="6">
    <location>
        <begin position="1073"/>
        <end position="1172"/>
    </location>
</feature>
<feature type="compositionally biased region" description="Polar residues" evidence="5">
    <location>
        <begin position="972"/>
        <end position="998"/>
    </location>
</feature>
<feature type="region of interest" description="Disordered" evidence="5">
    <location>
        <begin position="969"/>
        <end position="998"/>
    </location>
</feature>
<feature type="region of interest" description="Disordered" evidence="5">
    <location>
        <begin position="33"/>
        <end position="127"/>
    </location>
</feature>
<feature type="compositionally biased region" description="Polar residues" evidence="5">
    <location>
        <begin position="878"/>
        <end position="887"/>
    </location>
</feature>
<feature type="region of interest" description="Disordered" evidence="5">
    <location>
        <begin position="938"/>
        <end position="957"/>
    </location>
</feature>
<keyword evidence="2" id="KW-0333">Golgi apparatus</keyword>
<dbReference type="Pfam" id="PF12329">
    <property type="entry name" value="TMF_DNA_bd"/>
    <property type="match status" value="1"/>
</dbReference>
<evidence type="ECO:0000256" key="3">
    <source>
        <dbReference type="ARBA" id="ARBA00023054"/>
    </source>
</evidence>
<accession>A0A250XIP7</accession>
<protein>
    <recommendedName>
        <fullName evidence="6">TATA element modulatory factor 1 TATA binding domain-containing protein</fullName>
    </recommendedName>
</protein>
<evidence type="ECO:0000256" key="5">
    <source>
        <dbReference type="SAM" id="MobiDB-lite"/>
    </source>
</evidence>
<dbReference type="GO" id="GO:0005794">
    <property type="term" value="C:Golgi apparatus"/>
    <property type="evidence" value="ECO:0007669"/>
    <property type="project" value="UniProtKB-SubCell"/>
</dbReference>
<dbReference type="PANTHER" id="PTHR47347:SF2">
    <property type="entry name" value="GOLGIN CANDIDATE 5"/>
    <property type="match status" value="1"/>
</dbReference>
<feature type="region of interest" description="Disordered" evidence="5">
    <location>
        <begin position="1021"/>
        <end position="1065"/>
    </location>
</feature>
<feature type="compositionally biased region" description="Polar residues" evidence="5">
    <location>
        <begin position="168"/>
        <end position="189"/>
    </location>
</feature>
<feature type="region of interest" description="Disordered" evidence="5">
    <location>
        <begin position="360"/>
        <end position="393"/>
    </location>
</feature>
<name>A0A250XIP7_9CHLO</name>
<dbReference type="InterPro" id="IPR022091">
    <property type="entry name" value="TMF_TATA-bd"/>
</dbReference>
<evidence type="ECO:0000259" key="6">
    <source>
        <dbReference type="Pfam" id="PF12325"/>
    </source>
</evidence>
<sequence>MFSGFDLSAIGNVVGEALKNASNDLESGVSSALGIDPNKASEEPLASATGPALHEQTGGMKQEEQRPKKIVKKIIKKAPAPVAPDNADDARTDAAAAASPLAPVTTSSHEAHSLPDTSSPGPATATKKKVVRVVKVKPVTPASCQAATSLPSGDNVGAGVGPSDALSDPQSTHLPSSPPQTLVVSSVEPSAHATSGSAAVAVKQADVGHDGHIYAASVNCTSSATSASATSIASCQLPHPSPPKDSVAQPSAHIDENGNHYQSPTSSTAQRMDVSSSNKSPSLSPGHDHSILNGSSTMSQSSWNQHTGTVFTDSLEAARERHHSSATASKASTGPAAAAVKDEILSSDLSLSATTLSMEVGSSDAKETDSLSNGDQGLQNTASRPILDPRVSPLASCKGTQQLHSPILAEELKSVNLAALQGASLEEFEDATLTALPRVALEALAVQLQRSVMSEREQVLRDAEQMTALNQLVAKLQEKNEELALRSSRVSEQDLEEMRSEFEQRLAAADRKVYALTKERDALKKGSEKLTEYSSLMKEKDAIIKQVLEEGEALASKQAELELNIKKLKQQLRSVESDRDRLQAKLEAEQMEAETQRKGRAKAERELVASHEQSKAELEIQRAQYEGLLEKSRAEQADAEEHARCTANAELTKRVKDADSRAEALAESVGELREALERQRQAANLREEMLRQDMVDLERRSQAAELRHQELSAKLPEAARPLLRQIEAMQAAANAQADTWAAAEQLLQQRIADSEARAAAAAERERLASERAGSLAARVAGFEAGAQAGREEQRVLQEQLDAARHQVELMQERCRVAQQQVELLQERLQLMDHESTEAARIASEAVQAERQARQVALTDSAAVSRELERRVAELESQLAQARAQNRMSTTGGGGDSTGAISSVSSNGAEAQQQQQQPTMAAPGYRWVLLKEGDTGLTGIRRREASPTPSTTSPVLTAGSGVRAIEPPAAASQDATSHLSSTHQAGSHPSTAMTASTTPFNSDHYTLQSLLLKISNEHQHAIGAHHHHDPTSGTDEASPALQQQHGTSSVSSLGGPGPSLTMPLGGPLMTAGAEALRMELRMKMTEISALEARVKELTLTRDQLAEELVSSTKRSEQASDALATAASLRKEVEMSKQRYVAAVELLGERDEALEELRADLQDVKNLYRDQIEYLVKKLTEVNSELKSQVE</sequence>
<dbReference type="EMBL" id="BEGY01000089">
    <property type="protein sequence ID" value="GAX82954.1"/>
    <property type="molecule type" value="Genomic_DNA"/>
</dbReference>
<evidence type="ECO:0000256" key="2">
    <source>
        <dbReference type="ARBA" id="ARBA00023034"/>
    </source>
</evidence>
<dbReference type="PANTHER" id="PTHR47347">
    <property type="entry name" value="GOLGIN CANDIDATE 5"/>
    <property type="match status" value="1"/>
</dbReference>
<evidence type="ECO:0000256" key="4">
    <source>
        <dbReference type="SAM" id="Coils"/>
    </source>
</evidence>